<sequence length="1182" mass="123893">MPATAPAAAPAAPVVPLGPQPQQPSICSSPQKRMPSPVNAPVATVDTAPAAAAMAAGSPRAAPSPRPAPGSPKAAATATVPVAAVEAVRPNGSLSDAEFTQIRRLLMPGALASTLASCAAAASAATTNNGTAAATSAATAADTCSGEAAGSAPSVEPAGRTGQFKELCSLVSECCSSGRGTAVYISGLPGTGKTYTVSRLLSSLPMIAASCGGGVGRASFCCATINCMTLDDPAQLYGRLQNELLRAATAADSGTAFCFLQHNACFVCVDAGTVLQHTFELCRKSCTQNDIPDVPTPTDATAAHESLVATLSKLSLVHSTMVSGAAGKGVRGAAKGSRAKSAKRGRNGAEDAAGHEDEAPMRRVFVVVLDEVDRLLRRRDGGEELVRLFQLPTTPGLSLVLLSVANSLDLTERMMPLLRVRGMAPRHLVFTAYSRPQVLAILSAQLSAHPRGRRCFDDAALDMVAKSISSSSGDLRQALKACRTALDVLMEHNRANPATARASVGIREVHAALQRMSSQGNGQPAVVAKIKGLPPQQQLALLALATAVGTKAAAAGGEGGGAMFQPGSALFTGSRPKFADAVAFREIGNQEGPLPAASSNPGACFDGPTPSKPGRPGAAAAATPSVSRVRGVMGPGGAAALTPSSCARGPPPSRTPASILAGDAGLALGLAEVYTQYGALCRQLDIPAMSESAFRTDALVGLDCDGLLRVTEGRTPAATRLSLRVMSAGDAIPLPSYELPGTPAELTACINTHQPDIKGTTWTDAMRDQPTYFKVVGMWWSRKRADVPVTITTQLSWNRKWQLKAMCRSWAGPIAAVMHMPVLLPRLTRSRDAALGDVSNATLQRAVNTVAAFHARLDASQPCKLDLMLLAEPYREGKSLVLYPVNTLRNYARLMARTPIIGLVDVDLIVSSSLRSELLNATAAATYVTEATTAAAAAAAGEAAPLFATGDSRLDGVPAALATQLNLSLATIGLEGRHGRRQRAAWILPAFETRSGSVTLQVERAEKLAAAGNKSRLLPYFQHGKVLRFDWGSTGHKNTDYSKWFNTTEPYVVEWSGRYEPWVVVDRLSSSWADARFRGYGKNKIIHIRTLAYEGYELRVHPFAFLIHRPHLESSSAFAHARGALNGKKSKASSMYGHNVNLYKSIEVSMAYGNYTPVVDPATAACRATLSWWRRQASGGVR</sequence>
<evidence type="ECO:0008006" key="10">
    <source>
        <dbReference type="Google" id="ProtNLM"/>
    </source>
</evidence>
<dbReference type="AlphaFoldDB" id="D8UI36"/>
<dbReference type="Gene3D" id="1.10.8.60">
    <property type="match status" value="1"/>
</dbReference>
<evidence type="ECO:0000313" key="9">
    <source>
        <dbReference type="Proteomes" id="UP000001058"/>
    </source>
</evidence>
<name>D8UI36_VOLCA</name>
<dbReference type="InterPro" id="IPR027417">
    <property type="entry name" value="P-loop_NTPase"/>
</dbReference>
<feature type="region of interest" description="Disordered" evidence="7">
    <location>
        <begin position="590"/>
        <end position="627"/>
    </location>
</feature>
<evidence type="ECO:0000256" key="5">
    <source>
        <dbReference type="ARBA" id="ARBA00023136"/>
    </source>
</evidence>
<proteinExistence type="predicted"/>
<keyword evidence="2" id="KW-0812">Transmembrane</keyword>
<dbReference type="RefSeq" id="XP_002958310.1">
    <property type="nucleotide sequence ID" value="XM_002958264.1"/>
</dbReference>
<keyword evidence="6" id="KW-0325">Glycoprotein</keyword>
<feature type="compositionally biased region" description="Low complexity" evidence="7">
    <location>
        <begin position="1"/>
        <end position="15"/>
    </location>
</feature>
<dbReference type="GO" id="GO:0016020">
    <property type="term" value="C:membrane"/>
    <property type="evidence" value="ECO:0007669"/>
    <property type="project" value="UniProtKB-SubCell"/>
</dbReference>
<dbReference type="OrthoDB" id="411524at2759"/>
<evidence type="ECO:0000256" key="2">
    <source>
        <dbReference type="ARBA" id="ARBA00022692"/>
    </source>
</evidence>
<dbReference type="EMBL" id="GL378411">
    <property type="protein sequence ID" value="EFJ40603.1"/>
    <property type="molecule type" value="Genomic_DNA"/>
</dbReference>
<keyword evidence="5" id="KW-0472">Membrane</keyword>
<evidence type="ECO:0000313" key="8">
    <source>
        <dbReference type="EMBL" id="EFJ40603.1"/>
    </source>
</evidence>
<evidence type="ECO:0000256" key="1">
    <source>
        <dbReference type="ARBA" id="ARBA00004606"/>
    </source>
</evidence>
<feature type="region of interest" description="Disordered" evidence="7">
    <location>
        <begin position="54"/>
        <end position="75"/>
    </location>
</feature>
<gene>
    <name evidence="8" type="ORF">VOLCADRAFT_108086</name>
</gene>
<dbReference type="GO" id="GO:0015020">
    <property type="term" value="F:glucuronosyltransferase activity"/>
    <property type="evidence" value="ECO:0007669"/>
    <property type="project" value="TreeGrafter"/>
</dbReference>
<keyword evidence="4" id="KW-1133">Transmembrane helix</keyword>
<feature type="region of interest" description="Disordered" evidence="7">
    <location>
        <begin position="1"/>
        <end position="42"/>
    </location>
</feature>
<dbReference type="PANTHER" id="PTHR12270">
    <property type="entry name" value="GLYCOSYLTRANSFERASE-RELATED"/>
    <property type="match status" value="1"/>
</dbReference>
<dbReference type="InParanoid" id="D8UI36"/>
<dbReference type="GO" id="GO:0035269">
    <property type="term" value="P:protein O-linked glycosylation via mannose"/>
    <property type="evidence" value="ECO:0007669"/>
    <property type="project" value="TreeGrafter"/>
</dbReference>
<feature type="region of interest" description="Disordered" evidence="7">
    <location>
        <begin position="328"/>
        <end position="355"/>
    </location>
</feature>
<keyword evidence="3" id="KW-0735">Signal-anchor</keyword>
<dbReference type="KEGG" id="vcn:VOLCADRAFT_108086"/>
<keyword evidence="9" id="KW-1185">Reference proteome</keyword>
<evidence type="ECO:0000256" key="7">
    <source>
        <dbReference type="SAM" id="MobiDB-lite"/>
    </source>
</evidence>
<dbReference type="eggNOG" id="KOG2227">
    <property type="taxonomic scope" value="Eukaryota"/>
</dbReference>
<dbReference type="Proteomes" id="UP000001058">
    <property type="component" value="Unassembled WGS sequence"/>
</dbReference>
<dbReference type="GeneID" id="9620928"/>
<evidence type="ECO:0000256" key="4">
    <source>
        <dbReference type="ARBA" id="ARBA00022989"/>
    </source>
</evidence>
<dbReference type="Gene3D" id="3.40.50.300">
    <property type="entry name" value="P-loop containing nucleotide triphosphate hydrolases"/>
    <property type="match status" value="2"/>
</dbReference>
<dbReference type="SUPFAM" id="SSF52540">
    <property type="entry name" value="P-loop containing nucleoside triphosphate hydrolases"/>
    <property type="match status" value="1"/>
</dbReference>
<reference evidence="8 9" key="1">
    <citation type="journal article" date="2010" name="Science">
        <title>Genomic analysis of organismal complexity in the multicellular green alga Volvox carteri.</title>
        <authorList>
            <person name="Prochnik S.E."/>
            <person name="Umen J."/>
            <person name="Nedelcu A.M."/>
            <person name="Hallmann A."/>
            <person name="Miller S.M."/>
            <person name="Nishii I."/>
            <person name="Ferris P."/>
            <person name="Kuo A."/>
            <person name="Mitros T."/>
            <person name="Fritz-Laylin L.K."/>
            <person name="Hellsten U."/>
            <person name="Chapman J."/>
            <person name="Simakov O."/>
            <person name="Rensing S.A."/>
            <person name="Terry A."/>
            <person name="Pangilinan J."/>
            <person name="Kapitonov V."/>
            <person name="Jurka J."/>
            <person name="Salamov A."/>
            <person name="Shapiro H."/>
            <person name="Schmutz J."/>
            <person name="Grimwood J."/>
            <person name="Lindquist E."/>
            <person name="Lucas S."/>
            <person name="Grigoriev I.V."/>
            <person name="Schmitt R."/>
            <person name="Kirk D."/>
            <person name="Rokhsar D.S."/>
        </authorList>
    </citation>
    <scope>NUCLEOTIDE SEQUENCE [LARGE SCALE GENOMIC DNA]</scope>
    <source>
        <strain evidence="9">f. Nagariensis / Eve</strain>
    </source>
</reference>
<comment type="subcellular location">
    <subcellularLocation>
        <location evidence="1">Membrane</location>
        <topology evidence="1">Single-pass type II membrane protein</topology>
    </subcellularLocation>
</comment>
<organism evidence="9">
    <name type="scientific">Volvox carteri f. nagariensis</name>
    <dbReference type="NCBI Taxonomy" id="3068"/>
    <lineage>
        <taxon>Eukaryota</taxon>
        <taxon>Viridiplantae</taxon>
        <taxon>Chlorophyta</taxon>
        <taxon>core chlorophytes</taxon>
        <taxon>Chlorophyceae</taxon>
        <taxon>CS clade</taxon>
        <taxon>Chlamydomonadales</taxon>
        <taxon>Volvocaceae</taxon>
        <taxon>Volvox</taxon>
    </lineage>
</organism>
<evidence type="ECO:0000256" key="6">
    <source>
        <dbReference type="ARBA" id="ARBA00023180"/>
    </source>
</evidence>
<dbReference type="eggNOG" id="KOG3765">
    <property type="taxonomic scope" value="Eukaryota"/>
</dbReference>
<dbReference type="InterPro" id="IPR051292">
    <property type="entry name" value="Xyl/GlcA_transferase"/>
</dbReference>
<dbReference type="Pfam" id="PF13896">
    <property type="entry name" value="Glyco_transf_49"/>
    <property type="match status" value="2"/>
</dbReference>
<feature type="compositionally biased region" description="Basic residues" evidence="7">
    <location>
        <begin position="337"/>
        <end position="346"/>
    </location>
</feature>
<accession>D8UI36</accession>
<evidence type="ECO:0000256" key="3">
    <source>
        <dbReference type="ARBA" id="ARBA00022968"/>
    </source>
</evidence>
<dbReference type="GO" id="GO:0042285">
    <property type="term" value="F:xylosyltransferase activity"/>
    <property type="evidence" value="ECO:0007669"/>
    <property type="project" value="TreeGrafter"/>
</dbReference>
<protein>
    <recommendedName>
        <fullName evidence="10">AAA+ ATPase domain-containing protein</fullName>
    </recommendedName>
</protein>
<dbReference type="PANTHER" id="PTHR12270:SF52">
    <property type="entry name" value="GLYCOSYLTRANSFERASE-LIKE PROTEIN GNT13-RELATED"/>
    <property type="match status" value="1"/>
</dbReference>